<comment type="caution">
    <text evidence="2">Lacks conserved residue(s) required for the propagation of feature annotation.</text>
</comment>
<dbReference type="PROSITE" id="PS51635">
    <property type="entry name" value="PNPLA"/>
    <property type="match status" value="1"/>
</dbReference>
<dbReference type="RefSeq" id="WP_073327969.1">
    <property type="nucleotide sequence ID" value="NZ_FQYO01000003.1"/>
</dbReference>
<evidence type="ECO:0000259" key="3">
    <source>
        <dbReference type="PROSITE" id="PS51635"/>
    </source>
</evidence>
<name>A0A1M6DTP2_9RHOB</name>
<keyword evidence="1 2" id="KW-0443">Lipid metabolism</keyword>
<evidence type="ECO:0000256" key="1">
    <source>
        <dbReference type="ARBA" id="ARBA00023098"/>
    </source>
</evidence>
<sequence>MTARLPPFDQLVFSGGGLRCMWQGGFLDAVRDEIGLDPARLAGVSGGSMTLVGFMTRRGPEVRDVLCDRFADRGSNIAWDTPGEDGLTPHQRMYREAIAEVIDADCQRVVAEGRPAQILIGHPPSTMAPTWSGSAAALAYEAELHLVGSPHFSWAERIGISSTLVDANAAARRGELLDLVCAAATIPPVFEPPEWGGKPVIDGGMADQAPMPDPDEGHTLVMLTRIYDGLEPASGRLYVEPGEETPADKIDFTDPQKLRDTWAAGEEDGRRFLKENGY</sequence>
<dbReference type="OrthoDB" id="7401351at2"/>
<dbReference type="InterPro" id="IPR016035">
    <property type="entry name" value="Acyl_Trfase/lysoPLipase"/>
</dbReference>
<feature type="short sequence motif" description="DGA/G" evidence="2">
    <location>
        <begin position="202"/>
        <end position="204"/>
    </location>
</feature>
<dbReference type="Pfam" id="PF01734">
    <property type="entry name" value="Patatin"/>
    <property type="match status" value="1"/>
</dbReference>
<feature type="short sequence motif" description="GXSXG" evidence="2">
    <location>
        <begin position="43"/>
        <end position="47"/>
    </location>
</feature>
<keyword evidence="2" id="KW-0378">Hydrolase</keyword>
<dbReference type="Proteomes" id="UP000184292">
    <property type="component" value="Unassembled WGS sequence"/>
</dbReference>
<protein>
    <submittedName>
        <fullName evidence="4">Patatin-like phospholipase</fullName>
    </submittedName>
</protein>
<organism evidence="4 5">
    <name type="scientific">Wenxinia saemankumensis</name>
    <dbReference type="NCBI Taxonomy" id="1447782"/>
    <lineage>
        <taxon>Bacteria</taxon>
        <taxon>Pseudomonadati</taxon>
        <taxon>Pseudomonadota</taxon>
        <taxon>Alphaproteobacteria</taxon>
        <taxon>Rhodobacterales</taxon>
        <taxon>Roseobacteraceae</taxon>
        <taxon>Wenxinia</taxon>
    </lineage>
</organism>
<feature type="active site" description="Nucleophile" evidence="2">
    <location>
        <position position="45"/>
    </location>
</feature>
<reference evidence="4 5" key="1">
    <citation type="submission" date="2016-11" db="EMBL/GenBank/DDBJ databases">
        <authorList>
            <person name="Jaros S."/>
            <person name="Januszkiewicz K."/>
            <person name="Wedrychowicz H."/>
        </authorList>
    </citation>
    <scope>NUCLEOTIDE SEQUENCE [LARGE SCALE GENOMIC DNA]</scope>
    <source>
        <strain evidence="4 5">DSM 100565</strain>
    </source>
</reference>
<evidence type="ECO:0000313" key="5">
    <source>
        <dbReference type="Proteomes" id="UP000184292"/>
    </source>
</evidence>
<evidence type="ECO:0000313" key="4">
    <source>
        <dbReference type="EMBL" id="SHI76571.1"/>
    </source>
</evidence>
<proteinExistence type="predicted"/>
<dbReference type="STRING" id="1447782.SAMN05444417_1594"/>
<dbReference type="GO" id="GO:0016787">
    <property type="term" value="F:hydrolase activity"/>
    <property type="evidence" value="ECO:0007669"/>
    <property type="project" value="UniProtKB-UniRule"/>
</dbReference>
<feature type="active site" description="Proton acceptor" evidence="2">
    <location>
        <position position="202"/>
    </location>
</feature>
<evidence type="ECO:0000256" key="2">
    <source>
        <dbReference type="PROSITE-ProRule" id="PRU01161"/>
    </source>
</evidence>
<dbReference type="InterPro" id="IPR002641">
    <property type="entry name" value="PNPLA_dom"/>
</dbReference>
<dbReference type="AlphaFoldDB" id="A0A1M6DTP2"/>
<dbReference type="GO" id="GO:0016042">
    <property type="term" value="P:lipid catabolic process"/>
    <property type="evidence" value="ECO:0007669"/>
    <property type="project" value="UniProtKB-UniRule"/>
</dbReference>
<gene>
    <name evidence="4" type="ORF">SAMN05444417_1594</name>
</gene>
<keyword evidence="5" id="KW-1185">Reference proteome</keyword>
<dbReference type="EMBL" id="FQYO01000003">
    <property type="protein sequence ID" value="SHI76571.1"/>
    <property type="molecule type" value="Genomic_DNA"/>
</dbReference>
<accession>A0A1M6DTP2</accession>
<dbReference type="SUPFAM" id="SSF52151">
    <property type="entry name" value="FabD/lysophospholipase-like"/>
    <property type="match status" value="1"/>
</dbReference>
<feature type="domain" description="PNPLA" evidence="3">
    <location>
        <begin position="11"/>
        <end position="215"/>
    </location>
</feature>
<keyword evidence="2" id="KW-0442">Lipid degradation</keyword>